<dbReference type="InterPro" id="IPR021771">
    <property type="entry name" value="Triacylglycerol_lipase_N"/>
</dbReference>
<evidence type="ECO:0000313" key="6">
    <source>
        <dbReference type="EMBL" id="QLL30205.1"/>
    </source>
</evidence>
<evidence type="ECO:0000256" key="4">
    <source>
        <dbReference type="PROSITE-ProRule" id="PRU01161"/>
    </source>
</evidence>
<organism evidence="6 7">
    <name type="scientific">Torulaspora globosa</name>
    <dbReference type="NCBI Taxonomy" id="48254"/>
    <lineage>
        <taxon>Eukaryota</taxon>
        <taxon>Fungi</taxon>
        <taxon>Dikarya</taxon>
        <taxon>Ascomycota</taxon>
        <taxon>Saccharomycotina</taxon>
        <taxon>Saccharomycetes</taxon>
        <taxon>Saccharomycetales</taxon>
        <taxon>Saccharomycetaceae</taxon>
        <taxon>Torulaspora</taxon>
    </lineage>
</organism>
<dbReference type="Proteomes" id="UP000515788">
    <property type="component" value="Chromosome 1"/>
</dbReference>
<protein>
    <recommendedName>
        <fullName evidence="5">PNPLA domain-containing protein</fullName>
    </recommendedName>
</protein>
<dbReference type="KEGG" id="tgb:HG536_0A00220"/>
<dbReference type="PROSITE" id="PS51635">
    <property type="entry name" value="PNPLA"/>
    <property type="match status" value="1"/>
</dbReference>
<dbReference type="RefSeq" id="XP_037136880.1">
    <property type="nucleotide sequence ID" value="XM_037280985.1"/>
</dbReference>
<dbReference type="PANTHER" id="PTHR14226">
    <property type="entry name" value="NEUROPATHY TARGET ESTERASE/SWISS CHEESE D.MELANOGASTER"/>
    <property type="match status" value="1"/>
</dbReference>
<dbReference type="InterPro" id="IPR016035">
    <property type="entry name" value="Acyl_Trfase/lysoPLipase"/>
</dbReference>
<sequence length="605" mass="69509">MAVGWNSVILKQDIRLVAEMLTNWILSIVYATLDRIPPVVWQVIHVISDIYFFWIHKLLSYLRPNSRVLYYEASKELEQCTTYEDWYAKATIVDEITGANLWRRNFFSVRYDFNAVLEQHSHLRRALEAGDIEAIKDKLLANGPCMLRNFGGIVDRRLFTKSLIGTKLLIEQYLDRIIEGLDVLDRAGTSTYFFQRCKLSLGTTALILQGGSLFGMFHLGVIKRLFFQNLIPNVISGSSMGSCMASLYACMSNQELRRLLHGENILNMIKLDVELLRSCGYGNVDQHLNLGTLIQNLIHHGYSQDIYLFIQFVLKYIVKDLTFEEAFQNTGKILSIVIHPTDRSCPNLLNYVTAPNVLISSAINCSLGSGVISNDTKLLCRNLDNEIVSFLSEEKTKITKFLAPENATVLANSESPYTRLTELFNVNNFIVSLARPYLAPLVVNDLKHEIKTSRYYFYKHYPDTQATVDLSELGFPQLNFTEMEPLAFKFKYHLERKLKNIATMEFRHRMEMLDNLGLLSSWIKRLTIDEKTPRSATEITIVPRMKSLSLTRIIEGQLDNIPYGITCGEQSTWPVLSLIRTRSSVEFKLDRIIRARRSRLTRYVN</sequence>
<feature type="domain" description="PNPLA" evidence="5">
    <location>
        <begin position="206"/>
        <end position="393"/>
    </location>
</feature>
<keyword evidence="3" id="KW-0443">Lipid metabolism</keyword>
<dbReference type="PANTHER" id="PTHR14226:SF44">
    <property type="entry name" value="TRIACYLGLYCEROL LIPASE 3"/>
    <property type="match status" value="1"/>
</dbReference>
<name>A0A7G3Z9L9_9SACH</name>
<dbReference type="AlphaFoldDB" id="A0A7G3Z9L9"/>
<gene>
    <name evidence="6" type="ORF">HG536_0A00220</name>
</gene>
<reference evidence="6 7" key="1">
    <citation type="submission" date="2020-06" db="EMBL/GenBank/DDBJ databases">
        <title>The yeast mating-type switching endonuclease HO is a domesticated member of an unorthodox homing genetic element family.</title>
        <authorList>
            <person name="Coughlan A.Y."/>
            <person name="Lombardi L."/>
            <person name="Braun-Galleani S."/>
            <person name="Martos A.R."/>
            <person name="Galeote V."/>
            <person name="Bigey F."/>
            <person name="Dequin S."/>
            <person name="Byrne K.P."/>
            <person name="Wolfe K.H."/>
        </authorList>
    </citation>
    <scope>NUCLEOTIDE SEQUENCE [LARGE SCALE GENOMIC DNA]</scope>
    <source>
        <strain evidence="6 7">CBS764</strain>
    </source>
</reference>
<dbReference type="Gene3D" id="3.40.1090.10">
    <property type="entry name" value="Cytosolic phospholipase A2 catalytic domain"/>
    <property type="match status" value="1"/>
</dbReference>
<evidence type="ECO:0000256" key="1">
    <source>
        <dbReference type="ARBA" id="ARBA00022801"/>
    </source>
</evidence>
<keyword evidence="2" id="KW-0442">Lipid degradation</keyword>
<evidence type="ECO:0000259" key="5">
    <source>
        <dbReference type="PROSITE" id="PS51635"/>
    </source>
</evidence>
<evidence type="ECO:0000256" key="2">
    <source>
        <dbReference type="ARBA" id="ARBA00022963"/>
    </source>
</evidence>
<keyword evidence="1" id="KW-0378">Hydrolase</keyword>
<evidence type="ECO:0000313" key="7">
    <source>
        <dbReference type="Proteomes" id="UP000515788"/>
    </source>
</evidence>
<proteinExistence type="predicted"/>
<dbReference type="OrthoDB" id="10049244at2759"/>
<dbReference type="InterPro" id="IPR050301">
    <property type="entry name" value="NTE"/>
</dbReference>
<dbReference type="CDD" id="cd07229">
    <property type="entry name" value="Pat_TGL3_like"/>
    <property type="match status" value="1"/>
</dbReference>
<dbReference type="GO" id="GO:0016042">
    <property type="term" value="P:lipid catabolic process"/>
    <property type="evidence" value="ECO:0007669"/>
    <property type="project" value="UniProtKB-KW"/>
</dbReference>
<comment type="caution">
    <text evidence="4">Lacks conserved residue(s) required for the propagation of feature annotation.</text>
</comment>
<dbReference type="SUPFAM" id="SSF52151">
    <property type="entry name" value="FabD/lysophospholipase-like"/>
    <property type="match status" value="1"/>
</dbReference>
<accession>A0A7G3Z9L9</accession>
<evidence type="ECO:0000256" key="3">
    <source>
        <dbReference type="ARBA" id="ARBA00023098"/>
    </source>
</evidence>
<dbReference type="EMBL" id="CP059246">
    <property type="protein sequence ID" value="QLL30205.1"/>
    <property type="molecule type" value="Genomic_DNA"/>
</dbReference>
<dbReference type="GeneID" id="59323302"/>
<keyword evidence="7" id="KW-1185">Reference proteome</keyword>
<dbReference type="InterPro" id="IPR002641">
    <property type="entry name" value="PNPLA_dom"/>
</dbReference>
<dbReference type="Pfam" id="PF01734">
    <property type="entry name" value="Patatin"/>
    <property type="match status" value="1"/>
</dbReference>
<dbReference type="GO" id="GO:0006641">
    <property type="term" value="P:triglyceride metabolic process"/>
    <property type="evidence" value="ECO:0007669"/>
    <property type="project" value="UniProtKB-ARBA"/>
</dbReference>
<dbReference type="Pfam" id="PF11815">
    <property type="entry name" value="DUF3336"/>
    <property type="match status" value="1"/>
</dbReference>
<dbReference type="GO" id="GO:0004806">
    <property type="term" value="F:triacylglycerol lipase activity"/>
    <property type="evidence" value="ECO:0007669"/>
    <property type="project" value="InterPro"/>
</dbReference>
<feature type="short sequence motif" description="GXSXG" evidence="4">
    <location>
        <begin position="237"/>
        <end position="241"/>
    </location>
</feature>